<feature type="compositionally biased region" description="Polar residues" evidence="5">
    <location>
        <begin position="58"/>
        <end position="68"/>
    </location>
</feature>
<dbReference type="AlphaFoldDB" id="A0A7R9E0Y4"/>
<dbReference type="Gene3D" id="1.10.287.70">
    <property type="match status" value="1"/>
</dbReference>
<feature type="compositionally biased region" description="Polar residues" evidence="5">
    <location>
        <begin position="17"/>
        <end position="27"/>
    </location>
</feature>
<comment type="subcellular location">
    <subcellularLocation>
        <location evidence="1">Membrane</location>
        <topology evidence="1">Multi-pass membrane protein</topology>
    </subcellularLocation>
</comment>
<accession>A0A7R9E0Y4</accession>
<dbReference type="GO" id="GO:0044877">
    <property type="term" value="F:protein-containing complex binding"/>
    <property type="evidence" value="ECO:0007669"/>
    <property type="project" value="TreeGrafter"/>
</dbReference>
<evidence type="ECO:0000256" key="5">
    <source>
        <dbReference type="SAM" id="MobiDB-lite"/>
    </source>
</evidence>
<keyword evidence="2 6" id="KW-0812">Transmembrane</keyword>
<feature type="compositionally biased region" description="Polar residues" evidence="5">
    <location>
        <begin position="140"/>
        <end position="150"/>
    </location>
</feature>
<feature type="transmembrane region" description="Helical" evidence="6">
    <location>
        <begin position="398"/>
        <end position="418"/>
    </location>
</feature>
<reference evidence="8" key="1">
    <citation type="submission" date="2020-11" db="EMBL/GenBank/DDBJ databases">
        <authorList>
            <person name="Tran Van P."/>
        </authorList>
    </citation>
    <scope>NUCLEOTIDE SEQUENCE</scope>
</reference>
<evidence type="ECO:0000256" key="6">
    <source>
        <dbReference type="SAM" id="Phobius"/>
    </source>
</evidence>
<feature type="transmembrane region" description="Helical" evidence="6">
    <location>
        <begin position="533"/>
        <end position="554"/>
    </location>
</feature>
<name>A0A7R9E0Y4_9NEOP</name>
<evidence type="ECO:0000256" key="4">
    <source>
        <dbReference type="ARBA" id="ARBA00023136"/>
    </source>
</evidence>
<dbReference type="PANTHER" id="PTHR45638:SF7">
    <property type="entry name" value="CYCLIC NUCLEOTIDE-GATED ION CHANNEL-LIKE, ISOFORM E"/>
    <property type="match status" value="1"/>
</dbReference>
<dbReference type="GO" id="GO:0016020">
    <property type="term" value="C:membrane"/>
    <property type="evidence" value="ECO:0007669"/>
    <property type="project" value="UniProtKB-SubCell"/>
</dbReference>
<dbReference type="InterPro" id="IPR050866">
    <property type="entry name" value="CNG_cation_channel"/>
</dbReference>
<dbReference type="InterPro" id="IPR005821">
    <property type="entry name" value="Ion_trans_dom"/>
</dbReference>
<dbReference type="SUPFAM" id="SSF81324">
    <property type="entry name" value="Voltage-gated potassium channels"/>
    <property type="match status" value="1"/>
</dbReference>
<dbReference type="Pfam" id="PF00520">
    <property type="entry name" value="Ion_trans"/>
    <property type="match status" value="1"/>
</dbReference>
<evidence type="ECO:0000256" key="1">
    <source>
        <dbReference type="ARBA" id="ARBA00004141"/>
    </source>
</evidence>
<proteinExistence type="predicted"/>
<keyword evidence="3 6" id="KW-1133">Transmembrane helix</keyword>
<feature type="region of interest" description="Disordered" evidence="5">
    <location>
        <begin position="245"/>
        <end position="273"/>
    </location>
</feature>
<feature type="region of interest" description="Disordered" evidence="5">
    <location>
        <begin position="204"/>
        <end position="232"/>
    </location>
</feature>
<feature type="compositionally biased region" description="Polar residues" evidence="5">
    <location>
        <begin position="263"/>
        <end position="273"/>
    </location>
</feature>
<evidence type="ECO:0000313" key="8">
    <source>
        <dbReference type="EMBL" id="CAD7425426.1"/>
    </source>
</evidence>
<evidence type="ECO:0000259" key="7">
    <source>
        <dbReference type="Pfam" id="PF00520"/>
    </source>
</evidence>
<dbReference type="PANTHER" id="PTHR45638">
    <property type="entry name" value="CYCLIC NUCLEOTIDE-GATED CATION CHANNEL SUBUNIT A"/>
    <property type="match status" value="1"/>
</dbReference>
<feature type="region of interest" description="Disordered" evidence="5">
    <location>
        <begin position="354"/>
        <end position="386"/>
    </location>
</feature>
<feature type="compositionally biased region" description="Basic and acidic residues" evidence="5">
    <location>
        <begin position="1"/>
        <end position="12"/>
    </location>
</feature>
<feature type="compositionally biased region" description="Polar residues" evidence="5">
    <location>
        <begin position="99"/>
        <end position="109"/>
    </location>
</feature>
<gene>
    <name evidence="8" type="ORF">TMSB3V08_LOCUS2336</name>
</gene>
<feature type="region of interest" description="Disordered" evidence="5">
    <location>
        <begin position="1"/>
        <end position="150"/>
    </location>
</feature>
<feature type="compositionally biased region" description="Basic residues" evidence="5">
    <location>
        <begin position="377"/>
        <end position="386"/>
    </location>
</feature>
<keyword evidence="4 6" id="KW-0472">Membrane</keyword>
<feature type="region of interest" description="Disordered" evidence="5">
    <location>
        <begin position="163"/>
        <end position="191"/>
    </location>
</feature>
<feature type="domain" description="Ion transport" evidence="7">
    <location>
        <begin position="400"/>
        <end position="604"/>
    </location>
</feature>
<dbReference type="GO" id="GO:0005221">
    <property type="term" value="F:intracellularly cyclic nucleotide-activated monoatomic cation channel activity"/>
    <property type="evidence" value="ECO:0007669"/>
    <property type="project" value="InterPro"/>
</dbReference>
<feature type="compositionally biased region" description="Polar residues" evidence="5">
    <location>
        <begin position="181"/>
        <end position="191"/>
    </location>
</feature>
<evidence type="ECO:0000256" key="3">
    <source>
        <dbReference type="ARBA" id="ARBA00022989"/>
    </source>
</evidence>
<organism evidence="8">
    <name type="scientific">Timema monikensis</name>
    <dbReference type="NCBI Taxonomy" id="170555"/>
    <lineage>
        <taxon>Eukaryota</taxon>
        <taxon>Metazoa</taxon>
        <taxon>Ecdysozoa</taxon>
        <taxon>Arthropoda</taxon>
        <taxon>Hexapoda</taxon>
        <taxon>Insecta</taxon>
        <taxon>Pterygota</taxon>
        <taxon>Neoptera</taxon>
        <taxon>Polyneoptera</taxon>
        <taxon>Phasmatodea</taxon>
        <taxon>Timematodea</taxon>
        <taxon>Timematoidea</taxon>
        <taxon>Timematidae</taxon>
        <taxon>Timema</taxon>
    </lineage>
</organism>
<evidence type="ECO:0000256" key="2">
    <source>
        <dbReference type="ARBA" id="ARBA00022692"/>
    </source>
</evidence>
<protein>
    <recommendedName>
        <fullName evidence="7">Ion transport domain-containing protein</fullName>
    </recommendedName>
</protein>
<dbReference type="EMBL" id="OB792947">
    <property type="protein sequence ID" value="CAD7425426.1"/>
    <property type="molecule type" value="Genomic_DNA"/>
</dbReference>
<feature type="compositionally biased region" description="Polar residues" evidence="5">
    <location>
        <begin position="222"/>
        <end position="232"/>
    </location>
</feature>
<sequence length="605" mass="70035">MGIDTLPRDHRPVFSRPTPSRENTGQYSVVRHPPERTQVGIQSSDTLPREHRPVFSRPTPSRENTGQYSVVRHPPERTQVGIQSSDTLPREHRPVFSRPTPSRENTGQYSVVRHPPERTQVGIQSSDTLPREHRPVFSRPTPSRENTGQYSVVRHPPERTQVGIQSSDTLPREHRPVFSRPTPSRENTGQYSVVRHPPERTQVGIQSSDTLPREHRPVFSRPTPSRENTGQYSVVRHPPERTQVGIQSSDTLPREHRPVFSRPTPSRENTGQYSVVRHPPERTQKTEERKKMSPLCIGFFPHLSSFPRTKSNQRWMKLRTTVQLSGAITTIQKKPPLKREDSFLKRFSTRQIPETQETVDTGDDGDGGPSSHNSASTRRRRRRRKPLPRTVVNPDENFFFYWLFVLTVCVLYNLWTLIVRQSFPELQSGATVFWYTCDGFSDAVFLLDIAVQFRTGYLEQGLMVYNSKKLAGHYIQSRAFLLDLSALLPLDLLQINIGVNPILRFPRFLKVYRIYHYYYMVESRTVYPNLWRVMNLIHILLILAHWFGCFYYLLSEAEGFQGDWVYPYRPGDYSTLTRKYLGSLYWSTLTLTTIGDLPTPETNAE</sequence>